<dbReference type="PANTHER" id="PTHR12714:SF24">
    <property type="entry name" value="SLR1182 PROTEIN"/>
    <property type="match status" value="1"/>
</dbReference>
<evidence type="ECO:0000313" key="7">
    <source>
        <dbReference type="Proteomes" id="UP000050416"/>
    </source>
</evidence>
<reference evidence="6 7" key="1">
    <citation type="submission" date="2015-09" db="EMBL/GenBank/DDBJ databases">
        <title>Identification and resolution of microdiversity through metagenomic sequencing of parallel consortia.</title>
        <authorList>
            <person name="Nelson W.C."/>
            <person name="Romine M.F."/>
            <person name="Lindemann S.R."/>
        </authorList>
    </citation>
    <scope>NUCLEOTIDE SEQUENCE [LARGE SCALE GENOMIC DNA]</scope>
    <source>
        <strain evidence="6">HL-55</strain>
    </source>
</reference>
<dbReference type="Gene3D" id="1.20.120.1630">
    <property type="match status" value="1"/>
</dbReference>
<dbReference type="InterPro" id="IPR007318">
    <property type="entry name" value="Phopholipid_MeTrfase"/>
</dbReference>
<evidence type="ECO:0000256" key="5">
    <source>
        <dbReference type="SAM" id="Phobius"/>
    </source>
</evidence>
<feature type="transmembrane region" description="Helical" evidence="5">
    <location>
        <begin position="92"/>
        <end position="122"/>
    </location>
</feature>
<dbReference type="STRING" id="1305731.GCA_000934705_00904"/>
<feature type="transmembrane region" description="Helical" evidence="5">
    <location>
        <begin position="12"/>
        <end position="33"/>
    </location>
</feature>
<name>A0A0P7ZG29_9GAMM</name>
<protein>
    <recommendedName>
        <fullName evidence="8">Protein-S-isoprenylcysteine O-methyltransferase Ste14</fullName>
    </recommendedName>
</protein>
<dbReference type="PANTHER" id="PTHR12714">
    <property type="entry name" value="PROTEIN-S ISOPRENYLCYSTEINE O-METHYLTRANSFERASE"/>
    <property type="match status" value="1"/>
</dbReference>
<dbReference type="GO" id="GO:0012505">
    <property type="term" value="C:endomembrane system"/>
    <property type="evidence" value="ECO:0007669"/>
    <property type="project" value="UniProtKB-SubCell"/>
</dbReference>
<dbReference type="GO" id="GO:0016740">
    <property type="term" value="F:transferase activity"/>
    <property type="evidence" value="ECO:0007669"/>
    <property type="project" value="UniProtKB-ARBA"/>
</dbReference>
<organism evidence="6 7">
    <name type="scientific">Marinobacter excellens HL-55</name>
    <dbReference type="NCBI Taxonomy" id="1305731"/>
    <lineage>
        <taxon>Bacteria</taxon>
        <taxon>Pseudomonadati</taxon>
        <taxon>Pseudomonadota</taxon>
        <taxon>Gammaproteobacteria</taxon>
        <taxon>Pseudomonadales</taxon>
        <taxon>Marinobacteraceae</taxon>
        <taxon>Marinobacter</taxon>
    </lineage>
</organism>
<keyword evidence="4 5" id="KW-0472">Membrane</keyword>
<evidence type="ECO:0000256" key="2">
    <source>
        <dbReference type="ARBA" id="ARBA00022692"/>
    </source>
</evidence>
<evidence type="ECO:0000256" key="3">
    <source>
        <dbReference type="ARBA" id="ARBA00022989"/>
    </source>
</evidence>
<dbReference type="OrthoDB" id="9811969at2"/>
<evidence type="ECO:0008006" key="8">
    <source>
        <dbReference type="Google" id="ProtNLM"/>
    </source>
</evidence>
<keyword evidence="3 5" id="KW-1133">Transmembrane helix</keyword>
<keyword evidence="2 5" id="KW-0812">Transmembrane</keyword>
<accession>A0A0P7ZG29</accession>
<evidence type="ECO:0000313" key="6">
    <source>
        <dbReference type="EMBL" id="KPQ28313.1"/>
    </source>
</evidence>
<sequence length="153" mass="17061">MQTLELKIPPVVQVLVTAGFMWTLAVTVPSLGFTLSASSLIALVFAAIGVAFALLGVLAFRSAGTTVDPRVPDQSVSLVVRGVYRISRNPMYVGFLLVLIAWGIFLSNLASLVLLPTFVIFMNRFQIVPEERHMREKFGEAYRQYEAEVRRWI</sequence>
<evidence type="ECO:0000256" key="4">
    <source>
        <dbReference type="ARBA" id="ARBA00023136"/>
    </source>
</evidence>
<gene>
    <name evidence="6" type="ORF">HLUCCX14_10965</name>
</gene>
<feature type="transmembrane region" description="Helical" evidence="5">
    <location>
        <begin position="40"/>
        <end position="60"/>
    </location>
</feature>
<evidence type="ECO:0000256" key="1">
    <source>
        <dbReference type="ARBA" id="ARBA00004127"/>
    </source>
</evidence>
<dbReference type="AlphaFoldDB" id="A0A0P7ZG29"/>
<dbReference type="Pfam" id="PF04191">
    <property type="entry name" value="PEMT"/>
    <property type="match status" value="1"/>
</dbReference>
<dbReference type="PATRIC" id="fig|1305731.5.peg.643"/>
<comment type="caution">
    <text evidence="6">The sequence shown here is derived from an EMBL/GenBank/DDBJ whole genome shotgun (WGS) entry which is preliminary data.</text>
</comment>
<proteinExistence type="predicted"/>
<comment type="subcellular location">
    <subcellularLocation>
        <location evidence="1">Endomembrane system</location>
        <topology evidence="1">Multi-pass membrane protein</topology>
    </subcellularLocation>
</comment>
<dbReference type="Proteomes" id="UP000050416">
    <property type="component" value="Unassembled WGS sequence"/>
</dbReference>
<dbReference type="EMBL" id="LJZQ01000016">
    <property type="protein sequence ID" value="KPQ28313.1"/>
    <property type="molecule type" value="Genomic_DNA"/>
</dbReference>